<feature type="compositionally biased region" description="Low complexity" evidence="1">
    <location>
        <begin position="27"/>
        <end position="41"/>
    </location>
</feature>
<feature type="compositionally biased region" description="Low complexity" evidence="1">
    <location>
        <begin position="622"/>
        <end position="636"/>
    </location>
</feature>
<feature type="compositionally biased region" description="Basic and acidic residues" evidence="1">
    <location>
        <begin position="368"/>
        <end position="390"/>
    </location>
</feature>
<evidence type="ECO:0000313" key="2">
    <source>
        <dbReference type="EMBL" id="PWN26881.1"/>
    </source>
</evidence>
<feature type="region of interest" description="Disordered" evidence="1">
    <location>
        <begin position="326"/>
        <end position="346"/>
    </location>
</feature>
<proteinExistence type="predicted"/>
<feature type="compositionally biased region" description="Low complexity" evidence="1">
    <location>
        <begin position="565"/>
        <end position="583"/>
    </location>
</feature>
<gene>
    <name evidence="2" type="ORF">BDZ90DRAFT_194046</name>
</gene>
<protein>
    <submittedName>
        <fullName evidence="2">Uncharacterized protein</fullName>
    </submittedName>
</protein>
<feature type="compositionally biased region" description="Basic and acidic residues" evidence="1">
    <location>
        <begin position="672"/>
        <end position="681"/>
    </location>
</feature>
<name>A0A316URD6_9BASI</name>
<dbReference type="Proteomes" id="UP000245884">
    <property type="component" value="Unassembled WGS sequence"/>
</dbReference>
<evidence type="ECO:0000313" key="3">
    <source>
        <dbReference type="Proteomes" id="UP000245884"/>
    </source>
</evidence>
<accession>A0A316URD6</accession>
<sequence length="816" mass="84820">MILPTDHSGEHRRLSARLLNLLTQIFGPSPSQSGTSGSDGQVADKGQSKYGGADQNGDDDDGQEPNPATSPSHDKPMQGGSSPSSPSIPSKSGNPRADTDGDAGSTTKSNSSSTNTTNTTNSSSPSSGGGNGPYFTPTDPNNSTHTSGSTNNGTNSTTGSGDSQQGQQGQLGQQGGQGTDKNNSTSTPLPTPTTTNNATTGTNVTNSTTPTHTSSGNAPQTTPMPLPAGKNDTEPTKTTVYLTQTNPAGGQMTKTIVDVMPQATSTSSPSSSHADHPHLPLGPVIGGAAGGLVALVLLIWLISIPLRRHKKQKDVDDIHWQAFPVQHHTRHGVGEGEDEDDDDRPMNSAAVVLGHAAFNNEGSQTSQDESKQHQHQRQDPDGSRDYEMREVPGQTGNNSLGSPYGMTSYYPYSNLDGGYNADHAAWHQHQNTGQGYGVGSWSSQDQQYQTQQADYSARSHNSHGSYHMQSPPPWLSGDSPPLHSTSPAAPAYSPPGPTALQGRPSLKQHLTPPQATPSPSSVLGVGSVRGRDPNSSLAASSPDALAPISTSVGRAGSNKGLTSNSSQKSLAASATSTSSPTSPLNYAAAAAALIPPPPPLAVAGMIGPSPHPSPGGVTNTTSSHSSKPPSLKSSPSMGAVAVSTGVDGQGFNRGAPYYSQGEARSGVTRQRTRSDGEHTPVRNDQQQLNPSPSPGTGLAYSHDDEIMLTSPQQHAEPIVGPRPARELAPTHGPIDYFSSKSQTPTQAQPRPLPLHPHLRSSSSSLARNRAQPQGNDQAYDTGYDQGQGQRESVMPLQQEKLGKLRITNALPESPGM</sequence>
<feature type="compositionally biased region" description="Low complexity" evidence="1">
    <location>
        <begin position="79"/>
        <end position="93"/>
    </location>
</feature>
<reference evidence="2 3" key="1">
    <citation type="journal article" date="2018" name="Mol. Biol. Evol.">
        <title>Broad Genomic Sampling Reveals a Smut Pathogenic Ancestry of the Fungal Clade Ustilaginomycotina.</title>
        <authorList>
            <person name="Kijpornyongpan T."/>
            <person name="Mondo S.J."/>
            <person name="Barry K."/>
            <person name="Sandor L."/>
            <person name="Lee J."/>
            <person name="Lipzen A."/>
            <person name="Pangilinan J."/>
            <person name="LaButti K."/>
            <person name="Hainaut M."/>
            <person name="Henrissat B."/>
            <person name="Grigoriev I.V."/>
            <person name="Spatafora J.W."/>
            <person name="Aime M.C."/>
        </authorList>
    </citation>
    <scope>NUCLEOTIDE SEQUENCE [LARGE SCALE GENOMIC DNA]</scope>
    <source>
        <strain evidence="2 3">MCA 5214</strain>
    </source>
</reference>
<feature type="compositionally biased region" description="Polar residues" evidence="1">
    <location>
        <begin position="458"/>
        <end position="468"/>
    </location>
</feature>
<feature type="region of interest" description="Disordered" evidence="1">
    <location>
        <begin position="434"/>
        <end position="583"/>
    </location>
</feature>
<dbReference type="AlphaFoldDB" id="A0A316URD6"/>
<evidence type="ECO:0000256" key="1">
    <source>
        <dbReference type="SAM" id="MobiDB-lite"/>
    </source>
</evidence>
<feature type="compositionally biased region" description="Low complexity" evidence="1">
    <location>
        <begin position="517"/>
        <end position="528"/>
    </location>
</feature>
<feature type="compositionally biased region" description="Low complexity" evidence="1">
    <location>
        <begin position="141"/>
        <end position="171"/>
    </location>
</feature>
<feature type="region of interest" description="Disordered" evidence="1">
    <location>
        <begin position="25"/>
        <end position="235"/>
    </location>
</feature>
<dbReference type="RefSeq" id="XP_025361493.1">
    <property type="nucleotide sequence ID" value="XM_025503897.1"/>
</dbReference>
<organism evidence="2 3">
    <name type="scientific">Jaminaea rosea</name>
    <dbReference type="NCBI Taxonomy" id="1569628"/>
    <lineage>
        <taxon>Eukaryota</taxon>
        <taxon>Fungi</taxon>
        <taxon>Dikarya</taxon>
        <taxon>Basidiomycota</taxon>
        <taxon>Ustilaginomycotina</taxon>
        <taxon>Exobasidiomycetes</taxon>
        <taxon>Microstromatales</taxon>
        <taxon>Microstromatales incertae sedis</taxon>
        <taxon>Jaminaea</taxon>
    </lineage>
</organism>
<feature type="region of interest" description="Disordered" evidence="1">
    <location>
        <begin position="361"/>
        <end position="404"/>
    </location>
</feature>
<feature type="compositionally biased region" description="Low complexity" evidence="1">
    <location>
        <begin position="104"/>
        <end position="126"/>
    </location>
</feature>
<feature type="compositionally biased region" description="Polar residues" evidence="1">
    <location>
        <begin position="770"/>
        <end position="790"/>
    </location>
</feature>
<feature type="region of interest" description="Disordered" evidence="1">
    <location>
        <begin position="595"/>
        <end position="816"/>
    </location>
</feature>
<dbReference type="EMBL" id="KZ819670">
    <property type="protein sequence ID" value="PWN26881.1"/>
    <property type="molecule type" value="Genomic_DNA"/>
</dbReference>
<feature type="compositionally biased region" description="Polar residues" evidence="1">
    <location>
        <begin position="738"/>
        <end position="748"/>
    </location>
</feature>
<feature type="compositionally biased region" description="Low complexity" evidence="1">
    <location>
        <begin position="443"/>
        <end position="456"/>
    </location>
</feature>
<keyword evidence="3" id="KW-1185">Reference proteome</keyword>
<feature type="compositionally biased region" description="Low complexity" evidence="1">
    <location>
        <begin position="535"/>
        <end position="547"/>
    </location>
</feature>
<dbReference type="GeneID" id="37025720"/>
<feature type="compositionally biased region" description="Low complexity" evidence="1">
    <location>
        <begin position="182"/>
        <end position="215"/>
    </location>
</feature>